<sequence length="193" mass="20717">MPAVVTQRSAAAVLTLGEIKQQCRIDPDITDEDVLLAQIERAAVKSAEARIGGPVLDAVCTDTLDAWPSLPWLHLGIAGAREVTGVTVRQAGQRQPVALSAFHVAADGRLLCLKPRNGWPPVDREPGAIEISYLAGFGASPDAVPDDLRQWLRFRVATLYAYREEISSGNAVELPGCVVDSLISHYRPDGVAL</sequence>
<dbReference type="RefSeq" id="WP_163314938.1">
    <property type="nucleotide sequence ID" value="NZ_JAAGAA010000002.1"/>
</dbReference>
<protein>
    <recommendedName>
        <fullName evidence="3">Phage gp6-like head-tail connector protein</fullName>
    </recommendedName>
</protein>
<reference evidence="1 2" key="1">
    <citation type="submission" date="2020-02" db="EMBL/GenBank/DDBJ databases">
        <authorList>
            <person name="Yang Z."/>
        </authorList>
    </citation>
    <scope>NUCLEOTIDE SEQUENCE [LARGE SCALE GENOMIC DNA]</scope>
    <source>
        <strain evidence="1 2">HX-7-9</strain>
    </source>
</reference>
<keyword evidence="2" id="KW-1185">Reference proteome</keyword>
<dbReference type="Proteomes" id="UP000482578">
    <property type="component" value="Unassembled WGS sequence"/>
</dbReference>
<evidence type="ECO:0008006" key="3">
    <source>
        <dbReference type="Google" id="ProtNLM"/>
    </source>
</evidence>
<name>A0A6B2KND3_9NEIS</name>
<accession>A0A6B2KND3</accession>
<dbReference type="AlphaFoldDB" id="A0A6B2KND3"/>
<evidence type="ECO:0000313" key="1">
    <source>
        <dbReference type="EMBL" id="NDV11668.1"/>
    </source>
</evidence>
<dbReference type="Gene3D" id="1.10.3230.30">
    <property type="entry name" value="Phage gp6-like head-tail connector protein"/>
    <property type="match status" value="1"/>
</dbReference>
<dbReference type="NCBIfam" id="TIGR02215">
    <property type="entry name" value="phage_chp_gp8"/>
    <property type="match status" value="1"/>
</dbReference>
<organism evidence="1 2">
    <name type="scientific">Crenobacter caeni</name>
    <dbReference type="NCBI Taxonomy" id="2705474"/>
    <lineage>
        <taxon>Bacteria</taxon>
        <taxon>Pseudomonadati</taxon>
        <taxon>Pseudomonadota</taxon>
        <taxon>Betaproteobacteria</taxon>
        <taxon>Neisseriales</taxon>
        <taxon>Neisseriaceae</taxon>
        <taxon>Crenobacter</taxon>
    </lineage>
</organism>
<evidence type="ECO:0000313" key="2">
    <source>
        <dbReference type="Proteomes" id="UP000482578"/>
    </source>
</evidence>
<dbReference type="CDD" id="cd08054">
    <property type="entry name" value="gp6"/>
    <property type="match status" value="1"/>
</dbReference>
<proteinExistence type="predicted"/>
<dbReference type="InterPro" id="IPR011738">
    <property type="entry name" value="Phage_CHP"/>
</dbReference>
<dbReference type="EMBL" id="JAAGAA010000002">
    <property type="protein sequence ID" value="NDV11668.1"/>
    <property type="molecule type" value="Genomic_DNA"/>
</dbReference>
<comment type="caution">
    <text evidence="1">The sequence shown here is derived from an EMBL/GenBank/DDBJ whole genome shotgun (WGS) entry which is preliminary data.</text>
</comment>
<gene>
    <name evidence="1" type="ORF">GZH52_02500</name>
</gene>